<dbReference type="GO" id="GO:0071555">
    <property type="term" value="P:cell wall organization"/>
    <property type="evidence" value="ECO:0007669"/>
    <property type="project" value="UniProtKB-UniRule"/>
</dbReference>
<dbReference type="AlphaFoldDB" id="A0A5C6W604"/>
<dbReference type="Pfam" id="PF03734">
    <property type="entry name" value="YkuD"/>
    <property type="match status" value="1"/>
</dbReference>
<keyword evidence="6 9" id="KW-0573">Peptidoglycan synthesis</keyword>
<evidence type="ECO:0000256" key="2">
    <source>
        <dbReference type="ARBA" id="ARBA00005992"/>
    </source>
</evidence>
<comment type="caution">
    <text evidence="11">The sequence shown here is derived from an EMBL/GenBank/DDBJ whole genome shotgun (WGS) entry which is preliminary data.</text>
</comment>
<keyword evidence="3" id="KW-0808">Transferase</keyword>
<dbReference type="InterPro" id="IPR050979">
    <property type="entry name" value="LD-transpeptidase"/>
</dbReference>
<dbReference type="SUPFAM" id="SSF141523">
    <property type="entry name" value="L,D-transpeptidase catalytic domain-like"/>
    <property type="match status" value="1"/>
</dbReference>
<keyword evidence="5 9" id="KW-0133">Cell shape</keyword>
<evidence type="ECO:0000256" key="9">
    <source>
        <dbReference type="PROSITE-ProRule" id="PRU01373"/>
    </source>
</evidence>
<comment type="pathway">
    <text evidence="8">Glycan biosynthesis.</text>
</comment>
<keyword evidence="12" id="KW-1185">Reference proteome</keyword>
<evidence type="ECO:0000256" key="6">
    <source>
        <dbReference type="ARBA" id="ARBA00022984"/>
    </source>
</evidence>
<dbReference type="GO" id="GO:0005576">
    <property type="term" value="C:extracellular region"/>
    <property type="evidence" value="ECO:0007669"/>
    <property type="project" value="TreeGrafter"/>
</dbReference>
<proteinExistence type="inferred from homology"/>
<evidence type="ECO:0000256" key="1">
    <source>
        <dbReference type="ARBA" id="ARBA00004752"/>
    </source>
</evidence>
<dbReference type="RefSeq" id="WP_146946264.1">
    <property type="nucleotide sequence ID" value="NZ_VOQF01000001.1"/>
</dbReference>
<comment type="pathway">
    <text evidence="1 9">Cell wall biogenesis; peptidoglycan biosynthesis.</text>
</comment>
<dbReference type="GO" id="GO:0016740">
    <property type="term" value="F:transferase activity"/>
    <property type="evidence" value="ECO:0007669"/>
    <property type="project" value="UniProtKB-KW"/>
</dbReference>
<feature type="domain" description="L,D-TPase catalytic" evidence="10">
    <location>
        <begin position="27"/>
        <end position="151"/>
    </location>
</feature>
<keyword evidence="7 9" id="KW-0961">Cell wall biogenesis/degradation</keyword>
<organism evidence="11 12">
    <name type="scientific">Metabacillus litoralis</name>
    <dbReference type="NCBI Taxonomy" id="152268"/>
    <lineage>
        <taxon>Bacteria</taxon>
        <taxon>Bacillati</taxon>
        <taxon>Bacillota</taxon>
        <taxon>Bacilli</taxon>
        <taxon>Bacillales</taxon>
        <taxon>Bacillaceae</taxon>
        <taxon>Metabacillus</taxon>
    </lineage>
</organism>
<evidence type="ECO:0000313" key="12">
    <source>
        <dbReference type="Proteomes" id="UP000321363"/>
    </source>
</evidence>
<comment type="similarity">
    <text evidence="2">Belongs to the YkuD family.</text>
</comment>
<protein>
    <submittedName>
        <fullName evidence="11">L,D-transpeptidase</fullName>
    </submittedName>
</protein>
<evidence type="ECO:0000256" key="3">
    <source>
        <dbReference type="ARBA" id="ARBA00022679"/>
    </source>
</evidence>
<evidence type="ECO:0000259" key="10">
    <source>
        <dbReference type="PROSITE" id="PS52029"/>
    </source>
</evidence>
<evidence type="ECO:0000256" key="8">
    <source>
        <dbReference type="ARBA" id="ARBA00060592"/>
    </source>
</evidence>
<dbReference type="FunFam" id="2.40.440.10:FF:000003">
    <property type="entry name" value="L,D-transpeptidase YciB"/>
    <property type="match status" value="1"/>
</dbReference>
<name>A0A5C6W604_9BACI</name>
<dbReference type="PROSITE" id="PS52029">
    <property type="entry name" value="LD_TPASE"/>
    <property type="match status" value="1"/>
</dbReference>
<feature type="active site" description="Proton donor/acceptor" evidence="9">
    <location>
        <position position="111"/>
    </location>
</feature>
<dbReference type="GO" id="GO:0018104">
    <property type="term" value="P:peptidoglycan-protein cross-linking"/>
    <property type="evidence" value="ECO:0007669"/>
    <property type="project" value="TreeGrafter"/>
</dbReference>
<dbReference type="Proteomes" id="UP000321363">
    <property type="component" value="Unassembled WGS sequence"/>
</dbReference>
<evidence type="ECO:0000256" key="5">
    <source>
        <dbReference type="ARBA" id="ARBA00022960"/>
    </source>
</evidence>
<evidence type="ECO:0000256" key="4">
    <source>
        <dbReference type="ARBA" id="ARBA00022801"/>
    </source>
</evidence>
<gene>
    <name evidence="11" type="ORF">FS935_04245</name>
</gene>
<dbReference type="CDD" id="cd16913">
    <property type="entry name" value="YkuD_like"/>
    <property type="match status" value="1"/>
</dbReference>
<dbReference type="OrthoDB" id="9787225at2"/>
<dbReference type="EMBL" id="VOQF01000001">
    <property type="protein sequence ID" value="TXC93406.1"/>
    <property type="molecule type" value="Genomic_DNA"/>
</dbReference>
<dbReference type="GO" id="GO:0071972">
    <property type="term" value="F:peptidoglycan L,D-transpeptidase activity"/>
    <property type="evidence" value="ECO:0007669"/>
    <property type="project" value="TreeGrafter"/>
</dbReference>
<feature type="active site" description="Nucleophile" evidence="9">
    <location>
        <position position="127"/>
    </location>
</feature>
<dbReference type="InterPro" id="IPR005490">
    <property type="entry name" value="LD_TPept_cat_dom"/>
</dbReference>
<evidence type="ECO:0000256" key="7">
    <source>
        <dbReference type="ARBA" id="ARBA00023316"/>
    </source>
</evidence>
<dbReference type="PANTHER" id="PTHR30582">
    <property type="entry name" value="L,D-TRANSPEPTIDASE"/>
    <property type="match status" value="1"/>
</dbReference>
<dbReference type="Gene3D" id="2.40.440.10">
    <property type="entry name" value="L,D-transpeptidase catalytic domain-like"/>
    <property type="match status" value="1"/>
</dbReference>
<dbReference type="InterPro" id="IPR038063">
    <property type="entry name" value="Transpep_catalytic_dom"/>
</dbReference>
<dbReference type="PANTHER" id="PTHR30582:SF4">
    <property type="entry name" value="L,D-TRANSPEPTIDASE YQJB-RELATED"/>
    <property type="match status" value="1"/>
</dbReference>
<reference evidence="11 12" key="1">
    <citation type="journal article" date="2005" name="Int. J. Syst. Evol. Microbiol.">
        <title>Bacillus litoralis sp. nov., isolated from a tidal flat of the Yellow Sea in Korea.</title>
        <authorList>
            <person name="Yoon J.H."/>
            <person name="Oh T.K."/>
        </authorList>
    </citation>
    <scope>NUCLEOTIDE SEQUENCE [LARGE SCALE GENOMIC DNA]</scope>
    <source>
        <strain evidence="11 12">SW-211</strain>
    </source>
</reference>
<evidence type="ECO:0000313" key="11">
    <source>
        <dbReference type="EMBL" id="TXC93406.1"/>
    </source>
</evidence>
<accession>A0A5C6W604</accession>
<keyword evidence="4" id="KW-0378">Hydrolase</keyword>
<dbReference type="GO" id="GO:0008360">
    <property type="term" value="P:regulation of cell shape"/>
    <property type="evidence" value="ECO:0007669"/>
    <property type="project" value="UniProtKB-UniRule"/>
</dbReference>
<dbReference type="UniPathway" id="UPA00219"/>
<sequence length="169" mass="19021">MKTMLLLFFIISSPIWPLGQNPIVGDPFIIINKQNNELAYINENEIKDIFHVATGVTEEHTPEGKFTITVKAKNPYYRKKDIPGGDANNPLGTRWIGFNAKDTDGRIYGIHGTNNKESIGHYVTQGCVRLQNENVEKLYEKVPIGTNVLIINSQESFEQLGIEYGALKK</sequence>